<keyword evidence="20" id="KW-1185">Reference proteome</keyword>
<dbReference type="Gene3D" id="3.90.79.10">
    <property type="entry name" value="Nucleoside Triphosphate Pyrophosphohydrolase"/>
    <property type="match status" value="1"/>
</dbReference>
<evidence type="ECO:0000256" key="16">
    <source>
        <dbReference type="ARBA" id="ARBA00042798"/>
    </source>
</evidence>
<evidence type="ECO:0000256" key="7">
    <source>
        <dbReference type="ARBA" id="ARBA00022801"/>
    </source>
</evidence>
<evidence type="ECO:0000256" key="1">
    <source>
        <dbReference type="ARBA" id="ARBA00001946"/>
    </source>
</evidence>
<protein>
    <recommendedName>
        <fullName evidence="13">8-oxo-dGTP diphosphatase</fullName>
        <ecNumber evidence="12">3.6.1.55</ecNumber>
    </recommendedName>
    <alternativeName>
        <fullName evidence="16">7,8-dihydro-8-oxoguanine-triphosphatase</fullName>
    </alternativeName>
    <alternativeName>
        <fullName evidence="15">Mutator protein MutT</fullName>
    </alternativeName>
    <alternativeName>
        <fullName evidence="14">dGTP pyrophosphohydrolase</fullName>
    </alternativeName>
</protein>
<keyword evidence="9" id="KW-0234">DNA repair</keyword>
<dbReference type="PROSITE" id="PS51462">
    <property type="entry name" value="NUDIX"/>
    <property type="match status" value="1"/>
</dbReference>
<gene>
    <name evidence="19" type="ORF">FHQ18_08250</name>
</gene>
<dbReference type="InterPro" id="IPR015797">
    <property type="entry name" value="NUDIX_hydrolase-like_dom_sf"/>
</dbReference>
<dbReference type="EMBL" id="VFJB01000006">
    <property type="protein sequence ID" value="KAA0257723.1"/>
    <property type="molecule type" value="Genomic_DNA"/>
</dbReference>
<organism evidence="19 20">
    <name type="scientific">Deferribacter autotrophicus</name>
    <dbReference type="NCBI Taxonomy" id="500465"/>
    <lineage>
        <taxon>Bacteria</taxon>
        <taxon>Pseudomonadati</taxon>
        <taxon>Deferribacterota</taxon>
        <taxon>Deferribacteres</taxon>
        <taxon>Deferribacterales</taxon>
        <taxon>Deferribacteraceae</taxon>
        <taxon>Deferribacter</taxon>
    </lineage>
</organism>
<comment type="catalytic activity">
    <reaction evidence="11">
        <text>8-oxo-GTP + H2O = 8-oxo-GMP + diphosphate + H(+)</text>
        <dbReference type="Rhea" id="RHEA:67616"/>
        <dbReference type="ChEBI" id="CHEBI:15377"/>
        <dbReference type="ChEBI" id="CHEBI:15378"/>
        <dbReference type="ChEBI" id="CHEBI:33019"/>
        <dbReference type="ChEBI" id="CHEBI:143553"/>
        <dbReference type="ChEBI" id="CHEBI:145694"/>
    </reaction>
</comment>
<dbReference type="PROSITE" id="PS00893">
    <property type="entry name" value="NUDIX_BOX"/>
    <property type="match status" value="1"/>
</dbReference>
<sequence length="137" mass="15819">MILYSLMKEVAAAIILDDEKRILLARRKTGEVLAGYWEFPGGKIEDGETPQQCIERELFEELNVKSVGKKILGEIIYHYNRNKIKLIGVLTDLIDKNFLLTVHDKILWVSSTKVLNYNLAPADVVLFQKIRRYIKNV</sequence>
<proteinExistence type="inferred from homology"/>
<evidence type="ECO:0000256" key="3">
    <source>
        <dbReference type="ARBA" id="ARBA00022457"/>
    </source>
</evidence>
<dbReference type="GO" id="GO:0006281">
    <property type="term" value="P:DNA repair"/>
    <property type="evidence" value="ECO:0007669"/>
    <property type="project" value="UniProtKB-KW"/>
</dbReference>
<evidence type="ECO:0000259" key="18">
    <source>
        <dbReference type="PROSITE" id="PS51462"/>
    </source>
</evidence>
<evidence type="ECO:0000256" key="17">
    <source>
        <dbReference type="RuleBase" id="RU003476"/>
    </source>
</evidence>
<dbReference type="AlphaFoldDB" id="A0A5A8F3W0"/>
<dbReference type="Proteomes" id="UP000322876">
    <property type="component" value="Unassembled WGS sequence"/>
</dbReference>
<dbReference type="InterPro" id="IPR020476">
    <property type="entry name" value="Nudix_hydrolase"/>
</dbReference>
<dbReference type="InterPro" id="IPR000086">
    <property type="entry name" value="NUDIX_hydrolase_dom"/>
</dbReference>
<evidence type="ECO:0000256" key="2">
    <source>
        <dbReference type="ARBA" id="ARBA00005582"/>
    </source>
</evidence>
<evidence type="ECO:0000313" key="20">
    <source>
        <dbReference type="Proteomes" id="UP000322876"/>
    </source>
</evidence>
<evidence type="ECO:0000313" key="19">
    <source>
        <dbReference type="EMBL" id="KAA0257723.1"/>
    </source>
</evidence>
<evidence type="ECO:0000256" key="12">
    <source>
        <dbReference type="ARBA" id="ARBA00038905"/>
    </source>
</evidence>
<evidence type="ECO:0000256" key="10">
    <source>
        <dbReference type="ARBA" id="ARBA00035861"/>
    </source>
</evidence>
<evidence type="ECO:0000256" key="6">
    <source>
        <dbReference type="ARBA" id="ARBA00022763"/>
    </source>
</evidence>
<dbReference type="InterPro" id="IPR020084">
    <property type="entry name" value="NUDIX_hydrolase_CS"/>
</dbReference>
<reference evidence="19 20" key="1">
    <citation type="submission" date="2019-06" db="EMBL/GenBank/DDBJ databases">
        <title>Genomic insights into carbon and energy metabolism of Deferribacter autotrophicus revealed new metabolic traits in the phylum Deferribacteres.</title>
        <authorList>
            <person name="Slobodkin A.I."/>
            <person name="Slobodkina G.B."/>
            <person name="Allioux M."/>
            <person name="Alain K."/>
            <person name="Jebbar M."/>
            <person name="Shadrin V."/>
            <person name="Kublanov I.V."/>
            <person name="Toshchakov S.V."/>
            <person name="Bonch-Osmolovskaya E.A."/>
        </authorList>
    </citation>
    <scope>NUCLEOTIDE SEQUENCE [LARGE SCALE GENOMIC DNA]</scope>
    <source>
        <strain evidence="19 20">SL50</strain>
    </source>
</reference>
<dbReference type="EC" id="3.6.1.55" evidence="12"/>
<comment type="caution">
    <text evidence="19">The sequence shown here is derived from an EMBL/GenBank/DDBJ whole genome shotgun (WGS) entry which is preliminary data.</text>
</comment>
<dbReference type="PRINTS" id="PR00502">
    <property type="entry name" value="NUDIXFAMILY"/>
</dbReference>
<evidence type="ECO:0000256" key="9">
    <source>
        <dbReference type="ARBA" id="ARBA00023204"/>
    </source>
</evidence>
<dbReference type="Pfam" id="PF00293">
    <property type="entry name" value="NUDIX"/>
    <property type="match status" value="1"/>
</dbReference>
<evidence type="ECO:0000256" key="14">
    <source>
        <dbReference type="ARBA" id="ARBA00041592"/>
    </source>
</evidence>
<keyword evidence="6" id="KW-0227">DNA damage</keyword>
<dbReference type="PANTHER" id="PTHR47707">
    <property type="entry name" value="8-OXO-DGTP DIPHOSPHATASE"/>
    <property type="match status" value="1"/>
</dbReference>
<evidence type="ECO:0000256" key="4">
    <source>
        <dbReference type="ARBA" id="ARBA00022705"/>
    </source>
</evidence>
<evidence type="ECO:0000256" key="8">
    <source>
        <dbReference type="ARBA" id="ARBA00022842"/>
    </source>
</evidence>
<comment type="catalytic activity">
    <reaction evidence="10">
        <text>8-oxo-dGTP + H2O = 8-oxo-dGMP + diphosphate + H(+)</text>
        <dbReference type="Rhea" id="RHEA:31575"/>
        <dbReference type="ChEBI" id="CHEBI:15377"/>
        <dbReference type="ChEBI" id="CHEBI:15378"/>
        <dbReference type="ChEBI" id="CHEBI:33019"/>
        <dbReference type="ChEBI" id="CHEBI:63224"/>
        <dbReference type="ChEBI" id="CHEBI:77896"/>
        <dbReference type="EC" id="3.6.1.55"/>
    </reaction>
</comment>
<keyword evidence="4" id="KW-0235">DNA replication</keyword>
<comment type="cofactor">
    <cofactor evidence="1">
        <name>Mg(2+)</name>
        <dbReference type="ChEBI" id="CHEBI:18420"/>
    </cofactor>
</comment>
<dbReference type="GO" id="GO:0046872">
    <property type="term" value="F:metal ion binding"/>
    <property type="evidence" value="ECO:0007669"/>
    <property type="project" value="UniProtKB-KW"/>
</dbReference>
<keyword evidence="8" id="KW-0460">Magnesium</keyword>
<evidence type="ECO:0000256" key="13">
    <source>
        <dbReference type="ARBA" id="ARBA00040794"/>
    </source>
</evidence>
<dbReference type="GO" id="GO:0035539">
    <property type="term" value="F:8-oxo-7,8-dihydrodeoxyguanosine triphosphate pyrophosphatase activity"/>
    <property type="evidence" value="ECO:0007669"/>
    <property type="project" value="UniProtKB-EC"/>
</dbReference>
<feature type="domain" description="Nudix hydrolase" evidence="18">
    <location>
        <begin position="7"/>
        <end position="132"/>
    </location>
</feature>
<dbReference type="SUPFAM" id="SSF55811">
    <property type="entry name" value="Nudix"/>
    <property type="match status" value="1"/>
</dbReference>
<dbReference type="GO" id="GO:0006260">
    <property type="term" value="P:DNA replication"/>
    <property type="evidence" value="ECO:0007669"/>
    <property type="project" value="UniProtKB-KW"/>
</dbReference>
<comment type="similarity">
    <text evidence="2 17">Belongs to the Nudix hydrolase family.</text>
</comment>
<evidence type="ECO:0000256" key="15">
    <source>
        <dbReference type="ARBA" id="ARBA00041979"/>
    </source>
</evidence>
<evidence type="ECO:0000256" key="5">
    <source>
        <dbReference type="ARBA" id="ARBA00022723"/>
    </source>
</evidence>
<name>A0A5A8F3W0_9BACT</name>
<dbReference type="GO" id="GO:0044715">
    <property type="term" value="F:8-oxo-dGDP phosphatase activity"/>
    <property type="evidence" value="ECO:0007669"/>
    <property type="project" value="TreeGrafter"/>
</dbReference>
<dbReference type="CDD" id="cd03425">
    <property type="entry name" value="NUDIX_MutT_NudA_like"/>
    <property type="match status" value="1"/>
</dbReference>
<evidence type="ECO:0000256" key="11">
    <source>
        <dbReference type="ARBA" id="ARBA00036904"/>
    </source>
</evidence>
<keyword evidence="3" id="KW-0515">Mutator protein</keyword>
<keyword evidence="5" id="KW-0479">Metal-binding</keyword>
<dbReference type="InterPro" id="IPR047127">
    <property type="entry name" value="MutT-like"/>
</dbReference>
<keyword evidence="7 17" id="KW-0378">Hydrolase</keyword>
<dbReference type="PANTHER" id="PTHR47707:SF1">
    <property type="entry name" value="NUDIX HYDROLASE FAMILY PROTEIN"/>
    <property type="match status" value="1"/>
</dbReference>
<accession>A0A5A8F3W0</accession>
<dbReference type="GO" id="GO:0008413">
    <property type="term" value="F:8-oxo-7,8-dihydroguanosine triphosphate pyrophosphatase activity"/>
    <property type="evidence" value="ECO:0007669"/>
    <property type="project" value="TreeGrafter"/>
</dbReference>
<dbReference type="GO" id="GO:0044716">
    <property type="term" value="F:8-oxo-GDP phosphatase activity"/>
    <property type="evidence" value="ECO:0007669"/>
    <property type="project" value="TreeGrafter"/>
</dbReference>